<proteinExistence type="predicted"/>
<name>A0A0A9CAD6_ARUDO</name>
<reference evidence="1" key="2">
    <citation type="journal article" date="2015" name="Data Brief">
        <title>Shoot transcriptome of the giant reed, Arundo donax.</title>
        <authorList>
            <person name="Barrero R.A."/>
            <person name="Guerrero F.D."/>
            <person name="Moolhuijzen P."/>
            <person name="Goolsby J.A."/>
            <person name="Tidwell J."/>
            <person name="Bellgard S.E."/>
            <person name="Bellgard M.I."/>
        </authorList>
    </citation>
    <scope>NUCLEOTIDE SEQUENCE</scope>
    <source>
        <tissue evidence="1">Shoot tissue taken approximately 20 cm above the soil surface</tissue>
    </source>
</reference>
<evidence type="ECO:0000313" key="1">
    <source>
        <dbReference type="EMBL" id="JAD70370.1"/>
    </source>
</evidence>
<reference evidence="1" key="1">
    <citation type="submission" date="2014-09" db="EMBL/GenBank/DDBJ databases">
        <authorList>
            <person name="Magalhaes I.L.F."/>
            <person name="Oliveira U."/>
            <person name="Santos F.R."/>
            <person name="Vidigal T.H.D.A."/>
            <person name="Brescovit A.D."/>
            <person name="Santos A.J."/>
        </authorList>
    </citation>
    <scope>NUCLEOTIDE SEQUENCE</scope>
    <source>
        <tissue evidence="1">Shoot tissue taken approximately 20 cm above the soil surface</tissue>
    </source>
</reference>
<sequence length="34" mass="3771">MMAQAPVIILDPKISQRITLLTQMVTSWPACSLL</sequence>
<accession>A0A0A9CAD6</accession>
<protein>
    <submittedName>
        <fullName evidence="1">Uncharacterized protein</fullName>
    </submittedName>
</protein>
<dbReference type="EMBL" id="GBRH01227525">
    <property type="protein sequence ID" value="JAD70370.1"/>
    <property type="molecule type" value="Transcribed_RNA"/>
</dbReference>
<dbReference type="AlphaFoldDB" id="A0A0A9CAD6"/>
<organism evidence="1">
    <name type="scientific">Arundo donax</name>
    <name type="common">Giant reed</name>
    <name type="synonym">Donax arundinaceus</name>
    <dbReference type="NCBI Taxonomy" id="35708"/>
    <lineage>
        <taxon>Eukaryota</taxon>
        <taxon>Viridiplantae</taxon>
        <taxon>Streptophyta</taxon>
        <taxon>Embryophyta</taxon>
        <taxon>Tracheophyta</taxon>
        <taxon>Spermatophyta</taxon>
        <taxon>Magnoliopsida</taxon>
        <taxon>Liliopsida</taxon>
        <taxon>Poales</taxon>
        <taxon>Poaceae</taxon>
        <taxon>PACMAD clade</taxon>
        <taxon>Arundinoideae</taxon>
        <taxon>Arundineae</taxon>
        <taxon>Arundo</taxon>
    </lineage>
</organism>